<dbReference type="AlphaFoldDB" id="A0A2A9EXZ2"/>
<evidence type="ECO:0000256" key="6">
    <source>
        <dbReference type="SAM" id="MobiDB-lite"/>
    </source>
</evidence>
<dbReference type="InterPro" id="IPR002182">
    <property type="entry name" value="NB-ARC"/>
</dbReference>
<organism evidence="8 9">
    <name type="scientific">Isoptericola jiangsuensis</name>
    <dbReference type="NCBI Taxonomy" id="548579"/>
    <lineage>
        <taxon>Bacteria</taxon>
        <taxon>Bacillati</taxon>
        <taxon>Actinomycetota</taxon>
        <taxon>Actinomycetes</taxon>
        <taxon>Micrococcales</taxon>
        <taxon>Promicromonosporaceae</taxon>
        <taxon>Isoptericola</taxon>
    </lineage>
</organism>
<dbReference type="InterPro" id="IPR051677">
    <property type="entry name" value="AfsR-DnrI-RedD_regulator"/>
</dbReference>
<evidence type="ECO:0000313" key="8">
    <source>
        <dbReference type="EMBL" id="PFG43039.1"/>
    </source>
</evidence>
<dbReference type="GO" id="GO:0003677">
    <property type="term" value="F:DNA binding"/>
    <property type="evidence" value="ECO:0007669"/>
    <property type="project" value="UniProtKB-UniRule"/>
</dbReference>
<dbReference type="Pfam" id="PF03704">
    <property type="entry name" value="BTAD"/>
    <property type="match status" value="1"/>
</dbReference>
<sequence length="978" mass="106904">MGSRGFGWMGDDWRVAADAPALDDRHPPVRLRVFGGLRVFHHDVEVSVGPPMQQAVFALLLASRGRTVSLDRIVEMLWGDDPPVSARNQVQKYVGRLRQLLEPGIGAHQGGSCLVATRGGYRLETIALDCELSRFDEAVRDLRQATDTAVVMDAARTALDLAHLEAFCDLDPELREREEFRALDRQTVAVALAAADAALGLGRAGEVVDAVRAVAYTAPHDEPLQARVLRLLAADGRTAEALVVYDNVRRRLREDLGVEPGGELRGLYAELLRLSVPGGDPLPVNDEAPDDDEPAQTDRVVPRQLPPDVAGYVDRAALTDVFARIVTDRDVRAVAVSGMPGIGKTTLAVHWAHRLAAQFPDGQLFVNLRGFDPVAAPVDPAVALQGFLRALSVDGPWQSRDLQDLANDFRSAVAGRRILVVLDNAHDADQVRPLLPGSSESLVIITSRNQLTSMVAREGAHAVHLGPLRDDEATTLLGRRLGTMRLEALTTARDDLLAACSGLPLALTTVSARAALNPHLNLDDIAAEIVSALQADPARGVRMTSDLDLSSLFDWSYRQLTTEAAELFTSLSASPNRMVSLRLAASLTGRTEDECRALARQLSDASLIEQSAAGAYTMHDLLHSYALAKVRSEGRLGILEDRVDQYYLHSTHNAFLKAAAPAEDLGPCPPGILPEEFEDGHATYDWYLRERTAIDAVARSMVRRGQQRRAVLFALERRFMSIDVDSHHQFAAVYQEALENAEQVGDGLLAAEVRRHLGRGLALQGHHERAKAELGLAAAAFHAAGDEYGQLVSVYTLAGIEFEAGDLEGSIATYTRVTRMAGTEHAWLAAYCAAEIAKILHIREDYQGALDWCNHAKSLDDSEGLIDYLRVVLLRCYTELGKFEAAIEVAEQPFPMLASVTTDGELVDLYAIAYSYYRTGDVAKALAVCARYLPRAAQIRRHRHSQYILASDLHKIREILVATGNEHWAEGDLFDHID</sequence>
<keyword evidence="3 5" id="KW-0238">DNA-binding</keyword>
<dbReference type="Pfam" id="PF00931">
    <property type="entry name" value="NB-ARC"/>
    <property type="match status" value="1"/>
</dbReference>
<keyword evidence="4" id="KW-0804">Transcription</keyword>
<accession>A0A2A9EXZ2</accession>
<evidence type="ECO:0000256" key="2">
    <source>
        <dbReference type="ARBA" id="ARBA00023015"/>
    </source>
</evidence>
<evidence type="ECO:0000256" key="1">
    <source>
        <dbReference type="ARBA" id="ARBA00005820"/>
    </source>
</evidence>
<dbReference type="InterPro" id="IPR036388">
    <property type="entry name" value="WH-like_DNA-bd_sf"/>
</dbReference>
<dbReference type="Pfam" id="PF00486">
    <property type="entry name" value="Trans_reg_C"/>
    <property type="match status" value="1"/>
</dbReference>
<name>A0A2A9EXZ2_9MICO</name>
<evidence type="ECO:0000256" key="3">
    <source>
        <dbReference type="ARBA" id="ARBA00023125"/>
    </source>
</evidence>
<dbReference type="InterPro" id="IPR011990">
    <property type="entry name" value="TPR-like_helical_dom_sf"/>
</dbReference>
<evidence type="ECO:0000313" key="9">
    <source>
        <dbReference type="Proteomes" id="UP000224130"/>
    </source>
</evidence>
<dbReference type="GO" id="GO:0043531">
    <property type="term" value="F:ADP binding"/>
    <property type="evidence" value="ECO:0007669"/>
    <property type="project" value="InterPro"/>
</dbReference>
<comment type="caution">
    <text evidence="8">The sequence shown here is derived from an EMBL/GenBank/DDBJ whole genome shotgun (WGS) entry which is preliminary data.</text>
</comment>
<comment type="similarity">
    <text evidence="1">Belongs to the AfsR/DnrI/RedD regulatory family.</text>
</comment>
<dbReference type="EMBL" id="PDJJ01000001">
    <property type="protein sequence ID" value="PFG43039.1"/>
    <property type="molecule type" value="Genomic_DNA"/>
</dbReference>
<evidence type="ECO:0000256" key="4">
    <source>
        <dbReference type="ARBA" id="ARBA00023163"/>
    </source>
</evidence>
<dbReference type="InterPro" id="IPR001867">
    <property type="entry name" value="OmpR/PhoB-type_DNA-bd"/>
</dbReference>
<dbReference type="PRINTS" id="PR00364">
    <property type="entry name" value="DISEASERSIST"/>
</dbReference>
<dbReference type="SUPFAM" id="SSF48452">
    <property type="entry name" value="TPR-like"/>
    <property type="match status" value="2"/>
</dbReference>
<feature type="region of interest" description="Disordered" evidence="6">
    <location>
        <begin position="279"/>
        <end position="304"/>
    </location>
</feature>
<keyword evidence="9" id="KW-1185">Reference proteome</keyword>
<dbReference type="GO" id="GO:0006355">
    <property type="term" value="P:regulation of DNA-templated transcription"/>
    <property type="evidence" value="ECO:0007669"/>
    <property type="project" value="InterPro"/>
</dbReference>
<evidence type="ECO:0000256" key="5">
    <source>
        <dbReference type="PROSITE-ProRule" id="PRU01091"/>
    </source>
</evidence>
<dbReference type="InterPro" id="IPR005158">
    <property type="entry name" value="BTAD"/>
</dbReference>
<feature type="domain" description="OmpR/PhoB-type" evidence="7">
    <location>
        <begin position="17"/>
        <end position="125"/>
    </location>
</feature>
<dbReference type="GO" id="GO:0000160">
    <property type="term" value="P:phosphorelay signal transduction system"/>
    <property type="evidence" value="ECO:0007669"/>
    <property type="project" value="InterPro"/>
</dbReference>
<dbReference type="Gene3D" id="3.40.50.300">
    <property type="entry name" value="P-loop containing nucleotide triphosphate hydrolases"/>
    <property type="match status" value="1"/>
</dbReference>
<dbReference type="Gene3D" id="1.25.40.10">
    <property type="entry name" value="Tetratricopeptide repeat domain"/>
    <property type="match status" value="2"/>
</dbReference>
<proteinExistence type="inferred from homology"/>
<reference evidence="8 9" key="1">
    <citation type="submission" date="2017-10" db="EMBL/GenBank/DDBJ databases">
        <title>Sequencing the genomes of 1000 actinobacteria strains.</title>
        <authorList>
            <person name="Klenk H.-P."/>
        </authorList>
    </citation>
    <scope>NUCLEOTIDE SEQUENCE [LARGE SCALE GENOMIC DNA]</scope>
    <source>
        <strain evidence="8 9">DSM 21863</strain>
    </source>
</reference>
<dbReference type="PANTHER" id="PTHR35807">
    <property type="entry name" value="TRANSCRIPTIONAL REGULATOR REDD-RELATED"/>
    <property type="match status" value="1"/>
</dbReference>
<dbReference type="SUPFAM" id="SSF46894">
    <property type="entry name" value="C-terminal effector domain of the bipartite response regulators"/>
    <property type="match status" value="1"/>
</dbReference>
<gene>
    <name evidence="8" type="ORF">ATJ88_1721</name>
</gene>
<dbReference type="Proteomes" id="UP000224130">
    <property type="component" value="Unassembled WGS sequence"/>
</dbReference>
<evidence type="ECO:0000259" key="7">
    <source>
        <dbReference type="PROSITE" id="PS51755"/>
    </source>
</evidence>
<dbReference type="SUPFAM" id="SSF52540">
    <property type="entry name" value="P-loop containing nucleoside triphosphate hydrolases"/>
    <property type="match status" value="1"/>
</dbReference>
<feature type="DNA-binding region" description="OmpR/PhoB-type" evidence="5">
    <location>
        <begin position="17"/>
        <end position="125"/>
    </location>
</feature>
<dbReference type="PROSITE" id="PS51755">
    <property type="entry name" value="OMPR_PHOB"/>
    <property type="match status" value="1"/>
</dbReference>
<dbReference type="SMART" id="SM01043">
    <property type="entry name" value="BTAD"/>
    <property type="match status" value="1"/>
</dbReference>
<dbReference type="PANTHER" id="PTHR35807:SF1">
    <property type="entry name" value="TRANSCRIPTIONAL REGULATOR REDD"/>
    <property type="match status" value="1"/>
</dbReference>
<keyword evidence="2" id="KW-0805">Transcription regulation</keyword>
<protein>
    <submittedName>
        <fullName evidence="8">DNA-binding SARP family transcriptional activator</fullName>
    </submittedName>
</protein>
<dbReference type="SMART" id="SM00862">
    <property type="entry name" value="Trans_reg_C"/>
    <property type="match status" value="1"/>
</dbReference>
<dbReference type="Gene3D" id="1.10.10.10">
    <property type="entry name" value="Winged helix-like DNA-binding domain superfamily/Winged helix DNA-binding domain"/>
    <property type="match status" value="2"/>
</dbReference>
<dbReference type="InterPro" id="IPR016032">
    <property type="entry name" value="Sig_transdc_resp-reg_C-effctor"/>
</dbReference>
<dbReference type="InterPro" id="IPR027417">
    <property type="entry name" value="P-loop_NTPase"/>
</dbReference>